<dbReference type="Gene3D" id="1.20.1560.10">
    <property type="entry name" value="ABC transporter type 1, transmembrane domain"/>
    <property type="match status" value="1"/>
</dbReference>
<comment type="subcellular location">
    <subcellularLocation>
        <location evidence="1">Cell membrane</location>
        <topology evidence="1">Multi-pass membrane protein</topology>
    </subcellularLocation>
</comment>
<dbReference type="PROSITE" id="PS50893">
    <property type="entry name" value="ABC_TRANSPORTER_2"/>
    <property type="match status" value="1"/>
</dbReference>
<feature type="transmembrane region" description="Helical" evidence="7">
    <location>
        <begin position="249"/>
        <end position="267"/>
    </location>
</feature>
<gene>
    <name evidence="10" type="ORF">DPQ33_08300</name>
</gene>
<dbReference type="Pfam" id="PF00005">
    <property type="entry name" value="ABC_tran"/>
    <property type="match status" value="2"/>
</dbReference>
<evidence type="ECO:0000259" key="8">
    <source>
        <dbReference type="PROSITE" id="PS50893"/>
    </source>
</evidence>
<dbReference type="InterPro" id="IPR039421">
    <property type="entry name" value="Type_1_exporter"/>
</dbReference>
<dbReference type="GO" id="GO:0015421">
    <property type="term" value="F:ABC-type oligopeptide transporter activity"/>
    <property type="evidence" value="ECO:0007669"/>
    <property type="project" value="TreeGrafter"/>
</dbReference>
<dbReference type="PANTHER" id="PTHR43394">
    <property type="entry name" value="ATP-DEPENDENT PERMEASE MDL1, MITOCHONDRIAL"/>
    <property type="match status" value="1"/>
</dbReference>
<feature type="transmembrane region" description="Helical" evidence="7">
    <location>
        <begin position="16"/>
        <end position="35"/>
    </location>
</feature>
<dbReference type="InterPro" id="IPR011527">
    <property type="entry name" value="ABC1_TM_dom"/>
</dbReference>
<dbReference type="InterPro" id="IPR017871">
    <property type="entry name" value="ABC_transporter-like_CS"/>
</dbReference>
<name>A0A7M3MFV5_9BACT</name>
<feature type="transmembrane region" description="Helical" evidence="7">
    <location>
        <begin position="151"/>
        <end position="174"/>
    </location>
</feature>
<keyword evidence="6 7" id="KW-0472">Membrane</keyword>
<accession>A0A7M3MFV5</accession>
<dbReference type="OrthoDB" id="9760168at2"/>
<dbReference type="Proteomes" id="UP000448292">
    <property type="component" value="Unassembled WGS sequence"/>
</dbReference>
<dbReference type="CDD" id="cd07346">
    <property type="entry name" value="ABC_6TM_exporters"/>
    <property type="match status" value="1"/>
</dbReference>
<evidence type="ECO:0000256" key="1">
    <source>
        <dbReference type="ARBA" id="ARBA00004651"/>
    </source>
</evidence>
<reference evidence="10 11" key="1">
    <citation type="submission" date="2018-06" db="EMBL/GenBank/DDBJ databases">
        <title>Complete genome of Desulfovibrio indonesiensis P37SLT.</title>
        <authorList>
            <person name="Crispim J.S."/>
            <person name="Vidigal P.M.P."/>
            <person name="Silva L.C.F."/>
            <person name="Laguardia C.N."/>
            <person name="Araujo L.C."/>
            <person name="Dias R.S."/>
            <person name="Sousa M.P."/>
            <person name="Paula S.O."/>
            <person name="Silva C."/>
        </authorList>
    </citation>
    <scope>NUCLEOTIDE SEQUENCE [LARGE SCALE GENOMIC DNA]</scope>
    <source>
        <strain evidence="10 11">P37SLT</strain>
    </source>
</reference>
<dbReference type="InterPro" id="IPR027417">
    <property type="entry name" value="P-loop_NTPase"/>
</dbReference>
<proteinExistence type="predicted"/>
<protein>
    <submittedName>
        <fullName evidence="10">ABC transporter ATP-binding protein</fullName>
    </submittedName>
</protein>
<feature type="domain" description="ABC transporter" evidence="8">
    <location>
        <begin position="337"/>
        <end position="837"/>
    </location>
</feature>
<dbReference type="GO" id="GO:0005886">
    <property type="term" value="C:plasma membrane"/>
    <property type="evidence" value="ECO:0007669"/>
    <property type="project" value="UniProtKB-SubCell"/>
</dbReference>
<dbReference type="SUPFAM" id="SSF52540">
    <property type="entry name" value="P-loop containing nucleoside triphosphate hydrolases"/>
    <property type="match status" value="1"/>
</dbReference>
<dbReference type="EMBL" id="QMIE01000006">
    <property type="protein sequence ID" value="TVM17633.1"/>
    <property type="molecule type" value="Genomic_DNA"/>
</dbReference>
<evidence type="ECO:0000256" key="7">
    <source>
        <dbReference type="SAM" id="Phobius"/>
    </source>
</evidence>
<keyword evidence="11" id="KW-1185">Reference proteome</keyword>
<evidence type="ECO:0000256" key="4">
    <source>
        <dbReference type="ARBA" id="ARBA00022840"/>
    </source>
</evidence>
<evidence type="ECO:0000313" key="10">
    <source>
        <dbReference type="EMBL" id="TVM17633.1"/>
    </source>
</evidence>
<dbReference type="PROSITE" id="PS00211">
    <property type="entry name" value="ABC_TRANSPORTER_1"/>
    <property type="match status" value="1"/>
</dbReference>
<evidence type="ECO:0000313" key="11">
    <source>
        <dbReference type="Proteomes" id="UP000448292"/>
    </source>
</evidence>
<dbReference type="GO" id="GO:0005524">
    <property type="term" value="F:ATP binding"/>
    <property type="evidence" value="ECO:0007669"/>
    <property type="project" value="UniProtKB-KW"/>
</dbReference>
<dbReference type="RefSeq" id="WP_144302751.1">
    <property type="nucleotide sequence ID" value="NZ_QMIE01000006.1"/>
</dbReference>
<keyword evidence="4 10" id="KW-0067">ATP-binding</keyword>
<evidence type="ECO:0000259" key="9">
    <source>
        <dbReference type="PROSITE" id="PS50929"/>
    </source>
</evidence>
<dbReference type="PANTHER" id="PTHR43394:SF1">
    <property type="entry name" value="ATP-BINDING CASSETTE SUB-FAMILY B MEMBER 10, MITOCHONDRIAL"/>
    <property type="match status" value="1"/>
</dbReference>
<evidence type="ECO:0000256" key="2">
    <source>
        <dbReference type="ARBA" id="ARBA00022692"/>
    </source>
</evidence>
<dbReference type="Pfam" id="PF00664">
    <property type="entry name" value="ABC_membrane"/>
    <property type="match status" value="1"/>
</dbReference>
<dbReference type="InterPro" id="IPR003593">
    <property type="entry name" value="AAA+_ATPase"/>
</dbReference>
<feature type="transmembrane region" description="Helical" evidence="7">
    <location>
        <begin position="56"/>
        <end position="77"/>
    </location>
</feature>
<keyword evidence="3" id="KW-0547">Nucleotide-binding</keyword>
<dbReference type="PROSITE" id="PS50929">
    <property type="entry name" value="ABC_TM1F"/>
    <property type="match status" value="1"/>
</dbReference>
<dbReference type="GO" id="GO:0016887">
    <property type="term" value="F:ATP hydrolysis activity"/>
    <property type="evidence" value="ECO:0007669"/>
    <property type="project" value="InterPro"/>
</dbReference>
<dbReference type="AlphaFoldDB" id="A0A7M3MFV5"/>
<dbReference type="SMART" id="SM00382">
    <property type="entry name" value="AAA"/>
    <property type="match status" value="1"/>
</dbReference>
<sequence>MVTKRSLFYWVRQSSLKLQLLLIVIIFVTVAARVFPLEMQKRIVNEAISLKRLDLLYLYCGGFIGSVLLASLLKYAINVIQTYIGETALARMRRELYSHVMTLPLSFFRKSSPGTVIAALVQELSSAGEFVGQAVAIPVTNILTLLAFGGYLFYLNPLLAGLSFALYPLLIYLLPKLQRRTNHWNKERVDATRVLSSKINETMTGIHEVHGNGSYKIENRKFAQYVKELFRVRIIWTLYRQGVKVLNNLFQNMGPFILFLVGGWLAINGRFDLGALVAFLSAYEKIYDPWRELMDFYQIYQDATTRYDKTMDYFDVEPEFKVVPEETRDPVDMEGVIDVNSLVFEVEGGIRLLNGIDLHLEHGEHLAVVGFSGSGKSTLAQCIGQLYKYTGGSVTLDGKEVSEMAKSDVIHNLGIVAQEPFIFDGTIKENLLYGLESDFPEDIPRDEWGEVKDRSKLPSLDRMIEVLQQVGIFQDVLRFGLNTVLEDDKQELKQKLIAIRTTFQRDHGPELADYLEFFDENKYLDHSSVAANITFGNPNEERFTQEKLTSNEYFQKFLDDSQLKMPLLTLGVELARSTVDILGSLPPDAVFFEQSPIDSDELDEYKELVAQMKKRRINELSDEEKDKFLRLGLRFKPGVHKMVALPDFLKNMILEARAAFKEQVEKDMPEAFSFYRKSAYIDSQSILDNILFGKAKTEQHQVQDRISQSIVMLLIEEDLLETIAGIGMQFRVGTKGDRLSGGQKQKLAIARSFIKEPPVLIMDEATSALDNRSQSRIQNLIETKWKGRSTLISVVHRLDIIKKFDKVAVMKAGKIVEMGPYDELMQKKGMLYELVHGSRVQ</sequence>
<keyword evidence="5 7" id="KW-1133">Transmembrane helix</keyword>
<dbReference type="SUPFAM" id="SSF90123">
    <property type="entry name" value="ABC transporter transmembrane region"/>
    <property type="match status" value="1"/>
</dbReference>
<dbReference type="InterPro" id="IPR003439">
    <property type="entry name" value="ABC_transporter-like_ATP-bd"/>
</dbReference>
<dbReference type="InterPro" id="IPR036640">
    <property type="entry name" value="ABC1_TM_sf"/>
</dbReference>
<evidence type="ECO:0000256" key="5">
    <source>
        <dbReference type="ARBA" id="ARBA00022989"/>
    </source>
</evidence>
<organism evidence="10 11">
    <name type="scientific">Oceanidesulfovibrio indonesiensis</name>
    <dbReference type="NCBI Taxonomy" id="54767"/>
    <lineage>
        <taxon>Bacteria</taxon>
        <taxon>Pseudomonadati</taxon>
        <taxon>Thermodesulfobacteriota</taxon>
        <taxon>Desulfovibrionia</taxon>
        <taxon>Desulfovibrionales</taxon>
        <taxon>Desulfovibrionaceae</taxon>
        <taxon>Oceanidesulfovibrio</taxon>
    </lineage>
</organism>
<evidence type="ECO:0000256" key="6">
    <source>
        <dbReference type="ARBA" id="ARBA00023136"/>
    </source>
</evidence>
<feature type="domain" description="ABC transmembrane type-1" evidence="9">
    <location>
        <begin position="20"/>
        <end position="302"/>
    </location>
</feature>
<keyword evidence="2 7" id="KW-0812">Transmembrane</keyword>
<evidence type="ECO:0000256" key="3">
    <source>
        <dbReference type="ARBA" id="ARBA00022741"/>
    </source>
</evidence>
<dbReference type="Gene3D" id="3.40.50.300">
    <property type="entry name" value="P-loop containing nucleotide triphosphate hydrolases"/>
    <property type="match status" value="2"/>
</dbReference>
<comment type="caution">
    <text evidence="10">The sequence shown here is derived from an EMBL/GenBank/DDBJ whole genome shotgun (WGS) entry which is preliminary data.</text>
</comment>